<dbReference type="OrthoDB" id="9779730at2"/>
<dbReference type="Gene3D" id="3.40.1190.20">
    <property type="match status" value="1"/>
</dbReference>
<dbReference type="CDD" id="cd01942">
    <property type="entry name" value="ribokinase_group_A"/>
    <property type="match status" value="1"/>
</dbReference>
<dbReference type="RefSeq" id="WP_055449769.1">
    <property type="nucleotide sequence ID" value="NZ_CYHF01000002.1"/>
</dbReference>
<dbReference type="SUPFAM" id="SSF53613">
    <property type="entry name" value="Ribokinase-like"/>
    <property type="match status" value="1"/>
</dbReference>
<name>A0A0K6HW06_9BURK</name>
<dbReference type="InterPro" id="IPR029056">
    <property type="entry name" value="Ribokinase-like"/>
</dbReference>
<dbReference type="InterPro" id="IPR050306">
    <property type="entry name" value="PfkB_Carbo_kinase"/>
</dbReference>
<gene>
    <name evidence="5" type="ORF">Ga0061069_102327</name>
</gene>
<reference evidence="6" key="1">
    <citation type="submission" date="2015-08" db="EMBL/GenBank/DDBJ databases">
        <authorList>
            <person name="Varghese N."/>
        </authorList>
    </citation>
    <scope>NUCLEOTIDE SEQUENCE [LARGE SCALE GENOMIC DNA]</scope>
    <source>
        <strain evidence="6">DSM 18181</strain>
    </source>
</reference>
<evidence type="ECO:0000313" key="5">
    <source>
        <dbReference type="EMBL" id="CUA95074.1"/>
    </source>
</evidence>
<comment type="similarity">
    <text evidence="1">Belongs to the carbohydrate kinase PfkB family.</text>
</comment>
<keyword evidence="2" id="KW-0808">Transferase</keyword>
<feature type="domain" description="Carbohydrate kinase PfkB" evidence="4">
    <location>
        <begin position="38"/>
        <end position="291"/>
    </location>
</feature>
<dbReference type="PANTHER" id="PTHR43085:SF46">
    <property type="entry name" value="ADENOSINE KINASE"/>
    <property type="match status" value="1"/>
</dbReference>
<organism evidence="5 6">
    <name type="scientific">Thiomonas bhubaneswarensis</name>
    <dbReference type="NCBI Taxonomy" id="339866"/>
    <lineage>
        <taxon>Bacteria</taxon>
        <taxon>Pseudomonadati</taxon>
        <taxon>Pseudomonadota</taxon>
        <taxon>Betaproteobacteria</taxon>
        <taxon>Burkholderiales</taxon>
        <taxon>Thiomonas</taxon>
    </lineage>
</organism>
<keyword evidence="6" id="KW-1185">Reference proteome</keyword>
<dbReference type="STRING" id="339866.GCA_001418255_00851"/>
<dbReference type="Pfam" id="PF00294">
    <property type="entry name" value="PfkB"/>
    <property type="match status" value="1"/>
</dbReference>
<dbReference type="PANTHER" id="PTHR43085">
    <property type="entry name" value="HEXOKINASE FAMILY MEMBER"/>
    <property type="match status" value="1"/>
</dbReference>
<dbReference type="InterPro" id="IPR011611">
    <property type="entry name" value="PfkB_dom"/>
</dbReference>
<keyword evidence="3 5" id="KW-0418">Kinase</keyword>
<dbReference type="InterPro" id="IPR002173">
    <property type="entry name" value="Carboh/pur_kinase_PfkB_CS"/>
</dbReference>
<sequence length="314" mass="33475">MATLICGSLAFDTITTFDGRFAEHILPDKVHILNISFLVPTMRREFGGCAGNIAYSLALLGGEPLILGALGADGQSYLDRLDALHIPRCHVGVLADSFTAQAHIITDRDNNQITSFHPGAMGRAHELPVPLDAGVDLAIVAPDGRSAMIDHAAQLAAADIPFVFDPGQGMPLFDGADLRDFIDKASWVTVNDYEAELLVERTGWGLDDIAKRVRGLVVTRGDQGCRIWGDGHTSTDLPGVPAQAVCDPTGCGDAFRAGLLFGLSRGWELADSCRLGNVLGAEKIAVHGPQNHHITLSGALLRLRQVYGRAPQAD</sequence>
<dbReference type="GO" id="GO:0016301">
    <property type="term" value="F:kinase activity"/>
    <property type="evidence" value="ECO:0007669"/>
    <property type="project" value="UniProtKB-KW"/>
</dbReference>
<dbReference type="EMBL" id="CYHF01000002">
    <property type="protein sequence ID" value="CUA95074.1"/>
    <property type="molecule type" value="Genomic_DNA"/>
</dbReference>
<evidence type="ECO:0000256" key="2">
    <source>
        <dbReference type="ARBA" id="ARBA00022679"/>
    </source>
</evidence>
<evidence type="ECO:0000313" key="6">
    <source>
        <dbReference type="Proteomes" id="UP000183649"/>
    </source>
</evidence>
<proteinExistence type="inferred from homology"/>
<dbReference type="PROSITE" id="PS00583">
    <property type="entry name" value="PFKB_KINASES_1"/>
    <property type="match status" value="1"/>
</dbReference>
<evidence type="ECO:0000259" key="4">
    <source>
        <dbReference type="Pfam" id="PF00294"/>
    </source>
</evidence>
<evidence type="ECO:0000256" key="1">
    <source>
        <dbReference type="ARBA" id="ARBA00010688"/>
    </source>
</evidence>
<protein>
    <submittedName>
        <fullName evidence="5">Sugar or nucleoside kinase, ribokinase family</fullName>
    </submittedName>
</protein>
<evidence type="ECO:0000256" key="3">
    <source>
        <dbReference type="ARBA" id="ARBA00022777"/>
    </source>
</evidence>
<dbReference type="Proteomes" id="UP000183649">
    <property type="component" value="Unassembled WGS sequence"/>
</dbReference>
<dbReference type="AlphaFoldDB" id="A0A0K6HW06"/>
<accession>A0A0K6HW06</accession>